<dbReference type="AlphaFoldDB" id="A0A668UE34"/>
<comment type="catalytic activity">
    <reaction evidence="15">
        <text>a 5'-end (N(7)-methyl 5'-triphosphoguanosine)-ribonucleoside in snoRNA + S-adenosyl-L-methionine = a 5'-end (N(2),N(7)-dimethyl 5'-triphosphoguanosine)-ribonucleoside in snoRNA + S-adenosyl-L-homocysteine + H(+)</text>
        <dbReference type="Rhea" id="RHEA:78475"/>
        <dbReference type="Rhea" id="RHEA-COMP:19086"/>
        <dbReference type="Rhea" id="RHEA-COMP:19088"/>
        <dbReference type="ChEBI" id="CHEBI:15378"/>
        <dbReference type="ChEBI" id="CHEBI:57856"/>
        <dbReference type="ChEBI" id="CHEBI:59789"/>
        <dbReference type="ChEBI" id="CHEBI:156461"/>
        <dbReference type="ChEBI" id="CHEBI:172880"/>
    </reaction>
    <physiologicalReaction direction="left-to-right" evidence="15">
        <dbReference type="Rhea" id="RHEA:78476"/>
    </physiologicalReaction>
</comment>
<evidence type="ECO:0000256" key="8">
    <source>
        <dbReference type="ARBA" id="ARBA00022679"/>
    </source>
</evidence>
<comment type="subcellular location">
    <subcellularLocation>
        <location evidence="2">Cytoplasm</location>
    </subcellularLocation>
    <subcellularLocation>
        <location evidence="1">Nucleus</location>
        <location evidence="1">Cajal body</location>
    </subcellularLocation>
    <subcellularLocation>
        <location evidence="3">Nucleus</location>
        <location evidence="3">Nucleolus</location>
    </subcellularLocation>
</comment>
<keyword evidence="5" id="KW-0963">Cytoplasm</keyword>
<organism evidence="24 25">
    <name type="scientific">Oreochromis aureus</name>
    <name type="common">Israeli tilapia</name>
    <name type="synonym">Chromis aureus</name>
    <dbReference type="NCBI Taxonomy" id="47969"/>
    <lineage>
        <taxon>Eukaryota</taxon>
        <taxon>Metazoa</taxon>
        <taxon>Chordata</taxon>
        <taxon>Craniata</taxon>
        <taxon>Vertebrata</taxon>
        <taxon>Euteleostomi</taxon>
        <taxon>Actinopterygii</taxon>
        <taxon>Neopterygii</taxon>
        <taxon>Teleostei</taxon>
        <taxon>Neoteleostei</taxon>
        <taxon>Acanthomorphata</taxon>
        <taxon>Ovalentaria</taxon>
        <taxon>Cichlomorphae</taxon>
        <taxon>Cichliformes</taxon>
        <taxon>Cichlidae</taxon>
        <taxon>African cichlids</taxon>
        <taxon>Pseudocrenilabrinae</taxon>
        <taxon>Oreochromini</taxon>
        <taxon>Oreochromis</taxon>
    </lineage>
</organism>
<evidence type="ECO:0000256" key="3">
    <source>
        <dbReference type="ARBA" id="ARBA00004604"/>
    </source>
</evidence>
<dbReference type="Gene3D" id="3.40.50.150">
    <property type="entry name" value="Vaccinia Virus protein VP39"/>
    <property type="match status" value="1"/>
</dbReference>
<evidence type="ECO:0000256" key="10">
    <source>
        <dbReference type="ARBA" id="ARBA00023015"/>
    </source>
</evidence>
<evidence type="ECO:0000313" key="25">
    <source>
        <dbReference type="Proteomes" id="UP000472276"/>
    </source>
</evidence>
<evidence type="ECO:0000256" key="6">
    <source>
        <dbReference type="ARBA" id="ARBA00022553"/>
    </source>
</evidence>
<comment type="catalytic activity">
    <reaction evidence="17">
        <text>a 5'-end (N(7)-methyl 5'-triphosphoguanosine)-ribonucleoside in snRNA + S-adenosyl-L-methionine = a 5'-end (N(2),N(7)-dimethyl 5'-triphosphoguanosine)-ribonucleoside in snRNA + S-adenosyl-L-homocysteine + H(+)</text>
        <dbReference type="Rhea" id="RHEA:78471"/>
        <dbReference type="Rhea" id="RHEA-COMP:19085"/>
        <dbReference type="Rhea" id="RHEA-COMP:19087"/>
        <dbReference type="ChEBI" id="CHEBI:15378"/>
        <dbReference type="ChEBI" id="CHEBI:57856"/>
        <dbReference type="ChEBI" id="CHEBI:59789"/>
        <dbReference type="ChEBI" id="CHEBI:156461"/>
        <dbReference type="ChEBI" id="CHEBI:172880"/>
    </reaction>
    <physiologicalReaction direction="left-to-right" evidence="17">
        <dbReference type="Rhea" id="RHEA:78472"/>
    </physiologicalReaction>
</comment>
<reference evidence="24" key="2">
    <citation type="submission" date="2025-09" db="UniProtKB">
        <authorList>
            <consortium name="Ensembl"/>
        </authorList>
    </citation>
    <scope>IDENTIFICATION</scope>
</reference>
<comment type="catalytic activity">
    <reaction evidence="16">
        <text>a 5'-end (N(2),N(7)-dimethyl 5'-triphosphoguanosine)-ribonucleoside in snRNA + S-adenosyl-L-methionine = a 5'-end (N(2),N(2),N(7)-trimethyl 5'-triphosphoguanosine)-ribonucleoside in snRNA + S-adenosyl-L-homocysteine + H(+)</text>
        <dbReference type="Rhea" id="RHEA:78479"/>
        <dbReference type="Rhea" id="RHEA-COMP:19087"/>
        <dbReference type="Rhea" id="RHEA-COMP:19089"/>
        <dbReference type="ChEBI" id="CHEBI:15378"/>
        <dbReference type="ChEBI" id="CHEBI:57856"/>
        <dbReference type="ChEBI" id="CHEBI:59789"/>
        <dbReference type="ChEBI" id="CHEBI:167623"/>
        <dbReference type="ChEBI" id="CHEBI:172880"/>
    </reaction>
    <physiologicalReaction direction="left-to-right" evidence="16">
        <dbReference type="Rhea" id="RHEA:78480"/>
    </physiologicalReaction>
</comment>
<dbReference type="PANTHER" id="PTHR14741">
    <property type="entry name" value="S-ADENOSYLMETHIONINE-DEPENDENT METHYLTRANSFERASE RELATED"/>
    <property type="match status" value="1"/>
</dbReference>
<comment type="function">
    <text evidence="19">Catalyzes the 2 serial methylation steps for the conversion of the 7-monomethylguanosine (m(7)G) caps of snRNAs and snoRNAs to a 2,2,7-trimethylguanosine (m(2,2,7)G) cap structure. The enzyme is specific for guanine, and N7 methylation must precede N2 methylation. Hypermethylation of the m7G cap of U snRNAs leads to their concentration in nuclear foci, their colocalization with coilin and the formation of canonical Cajal bodies (CBs). Plays a role in transcriptional regulation.</text>
</comment>
<comment type="similarity">
    <text evidence="13">Belongs to the methyltransferase superfamily. Trimethylguanosine synthase family.</text>
</comment>
<feature type="region of interest" description="Disordered" evidence="23">
    <location>
        <begin position="166"/>
        <end position="240"/>
    </location>
</feature>
<dbReference type="Pfam" id="PF09445">
    <property type="entry name" value="Methyltransf_15"/>
    <property type="match status" value="1"/>
</dbReference>
<dbReference type="InterPro" id="IPR029063">
    <property type="entry name" value="SAM-dependent_MTases_sf"/>
</dbReference>
<feature type="compositionally biased region" description="Basic and acidic residues" evidence="23">
    <location>
        <begin position="113"/>
        <end position="130"/>
    </location>
</feature>
<dbReference type="GO" id="GO:0005737">
    <property type="term" value="C:cytoplasm"/>
    <property type="evidence" value="ECO:0007669"/>
    <property type="project" value="UniProtKB-SubCell"/>
</dbReference>
<dbReference type="GO" id="GO:0071164">
    <property type="term" value="F:RNA cap trimethylguanosine synthase activity"/>
    <property type="evidence" value="ECO:0007669"/>
    <property type="project" value="TreeGrafter"/>
</dbReference>
<keyword evidence="12" id="KW-0539">Nucleus</keyword>
<evidence type="ECO:0000256" key="20">
    <source>
        <dbReference type="ARBA" id="ARBA00064494"/>
    </source>
</evidence>
<evidence type="ECO:0000313" key="24">
    <source>
        <dbReference type="Ensembl" id="ENSOABP00000037103.2"/>
    </source>
</evidence>
<evidence type="ECO:0000256" key="14">
    <source>
        <dbReference type="ARBA" id="ARBA00047418"/>
    </source>
</evidence>
<comment type="catalytic activity">
    <reaction evidence="14">
        <text>a 5'-end (N(2),N(7)-dimethyl 5'-triphosphoguanosine)-ribonucleoside in snoRNA + S-adenosyl-L-methionine = a 5'-end (N(2),N(2),N(7)-trimethyl 5'-triphosphoguanosine)-ribonucleoside in snoRNA + S-adenosyl-L-homocysteine + H(+)</text>
        <dbReference type="Rhea" id="RHEA:78507"/>
        <dbReference type="Rhea" id="RHEA-COMP:19088"/>
        <dbReference type="Rhea" id="RHEA-COMP:19090"/>
        <dbReference type="ChEBI" id="CHEBI:15378"/>
        <dbReference type="ChEBI" id="CHEBI:57856"/>
        <dbReference type="ChEBI" id="CHEBI:59789"/>
        <dbReference type="ChEBI" id="CHEBI:167623"/>
        <dbReference type="ChEBI" id="CHEBI:172880"/>
    </reaction>
    <physiologicalReaction direction="left-to-right" evidence="14">
        <dbReference type="Rhea" id="RHEA:78508"/>
    </physiologicalReaction>
</comment>
<evidence type="ECO:0000256" key="5">
    <source>
        <dbReference type="ARBA" id="ARBA00022490"/>
    </source>
</evidence>
<feature type="compositionally biased region" description="Polar residues" evidence="23">
    <location>
        <begin position="202"/>
        <end position="225"/>
    </location>
</feature>
<name>A0A668UE34_OREAU</name>
<proteinExistence type="inferred from homology"/>
<sequence length="500" mass="56815">WGKNGDMTFIVKCVHLYTNELYEGEALMWSSWLEKYSEDELRSSEDPGLAPWDNPDTKDLWDKHATETYYSYWEQYSYWVGQGWTFEQSACNGNAGGEEETGVMDRGLQSQSEKQRDGPAEAESKHEEDDAEVLHDLFGQSFTIEADGHLFVSQVQSFLEQVQRERECDQSEVDRERQPQDKPPFLREAQEEKDSRKKEVKNSASSLNAEGSSYTHPSITFNSVTEPEESDVEAREEQPGRHLPCLQIPDFLLPDEPEVHKLSVKDTKTPKKKKKKQQVPAEMAAEPQLAKYWAQRYRLFSRFDEGIRLDREGWFSVTPERIAEHIALRVEHSFSESQLVIDAFCGVGGNAIQFALTGKRVLAVDIDPVRLDMARHNAAVYSVADRIDFIQGDFLQLAPHLHADVVFLSPPWGGPDYLTAEVFDVRTMMEPDGYPLMRNGKEQITTYLCWDCLPEILSLSTLLQVASLAGPGGKVEVEQNFLNNKLKTVTAYFGSLINPG</sequence>
<protein>
    <recommendedName>
        <fullName evidence="4">Trimethylguanosine synthase</fullName>
    </recommendedName>
    <alternativeName>
        <fullName evidence="18">Cap-specific guanine-N(2) methyltransferase</fullName>
    </alternativeName>
    <alternativeName>
        <fullName evidence="21">Nuclear receptor coactivator 6-interacting protein</fullName>
    </alternativeName>
    <alternativeName>
        <fullName evidence="22">PRIP-interacting protein with methyltransferase motif</fullName>
    </alternativeName>
</protein>
<comment type="subunit">
    <text evidence="20">May form homooligomers. Interacts with CREBBP/CBP, EED/WAIT1, EP300/P300, NCOA6/PRIP, PPARBP/PBP and SMN.</text>
</comment>
<evidence type="ECO:0000256" key="23">
    <source>
        <dbReference type="SAM" id="MobiDB-lite"/>
    </source>
</evidence>
<keyword evidence="10" id="KW-0805">Transcription regulation</keyword>
<keyword evidence="25" id="KW-1185">Reference proteome</keyword>
<evidence type="ECO:0000256" key="4">
    <source>
        <dbReference type="ARBA" id="ARBA00018517"/>
    </source>
</evidence>
<evidence type="ECO:0000256" key="1">
    <source>
        <dbReference type="ARBA" id="ARBA00004408"/>
    </source>
</evidence>
<reference evidence="24" key="1">
    <citation type="submission" date="2025-08" db="UniProtKB">
        <authorList>
            <consortium name="Ensembl"/>
        </authorList>
    </citation>
    <scope>IDENTIFICATION</scope>
</reference>
<evidence type="ECO:0000256" key="19">
    <source>
        <dbReference type="ARBA" id="ARBA00057179"/>
    </source>
</evidence>
<dbReference type="Ensembl" id="ENSOABT00000038126.2">
    <property type="protein sequence ID" value="ENSOABP00000037103.2"/>
    <property type="gene ID" value="ENSOABG00000017016.2"/>
</dbReference>
<dbReference type="Proteomes" id="UP000472276">
    <property type="component" value="Unassembled WGS sequence"/>
</dbReference>
<evidence type="ECO:0000256" key="22">
    <source>
        <dbReference type="ARBA" id="ARBA00081504"/>
    </source>
</evidence>
<feature type="region of interest" description="Disordered" evidence="23">
    <location>
        <begin position="91"/>
        <end position="130"/>
    </location>
</feature>
<dbReference type="InterPro" id="IPR019012">
    <property type="entry name" value="RNA_cap_Gua-N2-MeTrfase"/>
</dbReference>
<evidence type="ECO:0000256" key="7">
    <source>
        <dbReference type="ARBA" id="ARBA00022603"/>
    </source>
</evidence>
<feature type="compositionally biased region" description="Basic and acidic residues" evidence="23">
    <location>
        <begin position="166"/>
        <end position="201"/>
    </location>
</feature>
<dbReference type="FunFam" id="3.40.50.150:FF:000066">
    <property type="entry name" value="Trimethylguanosine synthase 1"/>
    <property type="match status" value="1"/>
</dbReference>
<keyword evidence="11" id="KW-0804">Transcription</keyword>
<dbReference type="PANTHER" id="PTHR14741:SF32">
    <property type="entry name" value="TRIMETHYLGUANOSINE SYNTHASE"/>
    <property type="match status" value="1"/>
</dbReference>
<dbReference type="GO" id="GO:0015030">
    <property type="term" value="C:Cajal body"/>
    <property type="evidence" value="ECO:0007669"/>
    <property type="project" value="UniProtKB-SubCell"/>
</dbReference>
<evidence type="ECO:0000256" key="16">
    <source>
        <dbReference type="ARBA" id="ARBA00048763"/>
    </source>
</evidence>
<evidence type="ECO:0000256" key="15">
    <source>
        <dbReference type="ARBA" id="ARBA00048740"/>
    </source>
</evidence>
<evidence type="ECO:0000256" key="18">
    <source>
        <dbReference type="ARBA" id="ARBA00049790"/>
    </source>
</evidence>
<keyword evidence="8" id="KW-0808">Transferase</keyword>
<keyword evidence="7" id="KW-0489">Methyltransferase</keyword>
<evidence type="ECO:0000256" key="21">
    <source>
        <dbReference type="ARBA" id="ARBA00079339"/>
    </source>
</evidence>
<dbReference type="GO" id="GO:0005730">
    <property type="term" value="C:nucleolus"/>
    <property type="evidence" value="ECO:0007669"/>
    <property type="project" value="UniProtKB-SubCell"/>
</dbReference>
<accession>A0A668UE34</accession>
<keyword evidence="6" id="KW-0597">Phosphoprotein</keyword>
<gene>
    <name evidence="24" type="primary">tgs1</name>
</gene>
<evidence type="ECO:0000256" key="2">
    <source>
        <dbReference type="ARBA" id="ARBA00004496"/>
    </source>
</evidence>
<evidence type="ECO:0000256" key="11">
    <source>
        <dbReference type="ARBA" id="ARBA00023163"/>
    </source>
</evidence>
<evidence type="ECO:0000256" key="17">
    <source>
        <dbReference type="ARBA" id="ARBA00049075"/>
    </source>
</evidence>
<evidence type="ECO:0000256" key="12">
    <source>
        <dbReference type="ARBA" id="ARBA00023242"/>
    </source>
</evidence>
<evidence type="ECO:0000256" key="9">
    <source>
        <dbReference type="ARBA" id="ARBA00022691"/>
    </source>
</evidence>
<dbReference type="CDD" id="cd02440">
    <property type="entry name" value="AdoMet_MTases"/>
    <property type="match status" value="1"/>
</dbReference>
<dbReference type="SUPFAM" id="SSF53335">
    <property type="entry name" value="S-adenosyl-L-methionine-dependent methyltransferases"/>
    <property type="match status" value="1"/>
</dbReference>
<evidence type="ECO:0000256" key="13">
    <source>
        <dbReference type="ARBA" id="ARBA00025783"/>
    </source>
</evidence>
<keyword evidence="9" id="KW-0949">S-adenosyl-L-methionine</keyword>